<keyword evidence="3" id="KW-0378">Hydrolase</keyword>
<dbReference type="InterPro" id="IPR036866">
    <property type="entry name" value="RibonucZ/Hydroxyglut_hydro"/>
</dbReference>
<dbReference type="GO" id="GO:0016787">
    <property type="term" value="F:hydrolase activity"/>
    <property type="evidence" value="ECO:0007669"/>
    <property type="project" value="UniProtKB-KW"/>
</dbReference>
<dbReference type="AlphaFoldDB" id="A0A1W2FY60"/>
<evidence type="ECO:0000313" key="6">
    <source>
        <dbReference type="EMBL" id="SMD26887.1"/>
    </source>
</evidence>
<reference evidence="6 7" key="1">
    <citation type="submission" date="2017-04" db="EMBL/GenBank/DDBJ databases">
        <authorList>
            <person name="Afonso C.L."/>
            <person name="Miller P.J."/>
            <person name="Scott M.A."/>
            <person name="Spackman E."/>
            <person name="Goraichik I."/>
            <person name="Dimitrov K.M."/>
            <person name="Suarez D.L."/>
            <person name="Swayne D.E."/>
        </authorList>
    </citation>
    <scope>NUCLEOTIDE SEQUENCE [LARGE SCALE GENOMIC DNA]</scope>
    <source>
        <strain evidence="6 7">DSM 43828</strain>
    </source>
</reference>
<proteinExistence type="inferred from homology"/>
<organism evidence="6 7">
    <name type="scientific">Kibdelosporangium aridum</name>
    <dbReference type="NCBI Taxonomy" id="2030"/>
    <lineage>
        <taxon>Bacteria</taxon>
        <taxon>Bacillati</taxon>
        <taxon>Actinomycetota</taxon>
        <taxon>Actinomycetes</taxon>
        <taxon>Pseudonocardiales</taxon>
        <taxon>Pseudonocardiaceae</taxon>
        <taxon>Kibdelosporangium</taxon>
    </lineage>
</organism>
<feature type="domain" description="Metallo-beta-lactamase" evidence="5">
    <location>
        <begin position="32"/>
        <end position="263"/>
    </location>
</feature>
<comment type="similarity">
    <text evidence="1">Belongs to the metallo-beta-lactamase superfamily.</text>
</comment>
<dbReference type="SUPFAM" id="SSF56281">
    <property type="entry name" value="Metallo-hydrolase/oxidoreductase"/>
    <property type="match status" value="1"/>
</dbReference>
<dbReference type="Proteomes" id="UP000192674">
    <property type="component" value="Unassembled WGS sequence"/>
</dbReference>
<accession>A0A1W2FY60</accession>
<gene>
    <name evidence="6" type="ORF">SAMN05661093_10474</name>
</gene>
<keyword evidence="2" id="KW-0479">Metal-binding</keyword>
<evidence type="ECO:0000256" key="1">
    <source>
        <dbReference type="ARBA" id="ARBA00007749"/>
    </source>
</evidence>
<sequence>MRVHHLNCGTMRPAGGKLLDDRPGFLRRSTMVCHCLLIETNDGLVLVDTGVGLDDIRNPRGSLTREFLIAANPVLDERETAAQQVRNLGYRIEDVRHILPTHLDQDHAGGLRDFPNAKVHIYKEELDVARAQATAKDRARFRTAQFDHADFESYELSGEDWFGFESVRGLKGLPEEILLVPLRGHTKGHAGIAVDTGEKWLLHCGDSYFFHGEMDPVNPHCPPLLTQFQKIVETEREPRLHNQQRLRELVRDHGDRVEVFSAHDPAELARYR</sequence>
<name>A0A1W2FY60_KIBAR</name>
<evidence type="ECO:0000256" key="3">
    <source>
        <dbReference type="ARBA" id="ARBA00022801"/>
    </source>
</evidence>
<dbReference type="InterPro" id="IPR051013">
    <property type="entry name" value="MBL_superfamily_lactonases"/>
</dbReference>
<keyword evidence="7" id="KW-1185">Reference proteome</keyword>
<evidence type="ECO:0000256" key="4">
    <source>
        <dbReference type="ARBA" id="ARBA00022833"/>
    </source>
</evidence>
<evidence type="ECO:0000313" key="7">
    <source>
        <dbReference type="Proteomes" id="UP000192674"/>
    </source>
</evidence>
<dbReference type="OrthoDB" id="3196337at2"/>
<dbReference type="EMBL" id="FWXV01000017">
    <property type="protein sequence ID" value="SMD26887.1"/>
    <property type="molecule type" value="Genomic_DNA"/>
</dbReference>
<dbReference type="InterPro" id="IPR001279">
    <property type="entry name" value="Metallo-B-lactamas"/>
</dbReference>
<dbReference type="RefSeq" id="WP_084434523.1">
    <property type="nucleotide sequence ID" value="NZ_FWXV01000017.1"/>
</dbReference>
<dbReference type="Gene3D" id="3.60.15.10">
    <property type="entry name" value="Ribonuclease Z/Hydroxyacylglutathione hydrolase-like"/>
    <property type="match status" value="1"/>
</dbReference>
<dbReference type="PANTHER" id="PTHR42978:SF3">
    <property type="entry name" value="BLR3078 PROTEIN"/>
    <property type="match status" value="1"/>
</dbReference>
<keyword evidence="4" id="KW-0862">Zinc</keyword>
<dbReference type="CDD" id="cd07742">
    <property type="entry name" value="metallo-hydrolase-like_MBL-fold"/>
    <property type="match status" value="1"/>
</dbReference>
<dbReference type="SMART" id="SM00849">
    <property type="entry name" value="Lactamase_B"/>
    <property type="match status" value="1"/>
</dbReference>
<evidence type="ECO:0000259" key="5">
    <source>
        <dbReference type="SMART" id="SM00849"/>
    </source>
</evidence>
<protein>
    <submittedName>
        <fullName evidence="6">Metallo-beta-lactamase superfamily protein</fullName>
    </submittedName>
</protein>
<dbReference type="Pfam" id="PF00753">
    <property type="entry name" value="Lactamase_B"/>
    <property type="match status" value="1"/>
</dbReference>
<dbReference type="GO" id="GO:0046872">
    <property type="term" value="F:metal ion binding"/>
    <property type="evidence" value="ECO:0007669"/>
    <property type="project" value="UniProtKB-KW"/>
</dbReference>
<evidence type="ECO:0000256" key="2">
    <source>
        <dbReference type="ARBA" id="ARBA00022723"/>
    </source>
</evidence>
<dbReference type="PANTHER" id="PTHR42978">
    <property type="entry name" value="QUORUM-QUENCHING LACTONASE YTNP-RELATED-RELATED"/>
    <property type="match status" value="1"/>
</dbReference>